<dbReference type="EMBL" id="JADOXO010000083">
    <property type="protein sequence ID" value="KAF9814639.1"/>
    <property type="molecule type" value="Genomic_DNA"/>
</dbReference>
<organism evidence="1 2">
    <name type="scientific">Rhodonia placenta</name>
    <dbReference type="NCBI Taxonomy" id="104341"/>
    <lineage>
        <taxon>Eukaryota</taxon>
        <taxon>Fungi</taxon>
        <taxon>Dikarya</taxon>
        <taxon>Basidiomycota</taxon>
        <taxon>Agaricomycotina</taxon>
        <taxon>Agaricomycetes</taxon>
        <taxon>Polyporales</taxon>
        <taxon>Adustoporiaceae</taxon>
        <taxon>Rhodonia</taxon>
    </lineage>
</organism>
<dbReference type="Proteomes" id="UP000639403">
    <property type="component" value="Unassembled WGS sequence"/>
</dbReference>
<comment type="caution">
    <text evidence="1">The sequence shown here is derived from an EMBL/GenBank/DDBJ whole genome shotgun (WGS) entry which is preliminary data.</text>
</comment>
<protein>
    <recommendedName>
        <fullName evidence="3">F-box domain-containing protein</fullName>
    </recommendedName>
</protein>
<evidence type="ECO:0008006" key="3">
    <source>
        <dbReference type="Google" id="ProtNLM"/>
    </source>
</evidence>
<reference evidence="1" key="2">
    <citation type="journal article" name="Front. Microbiol.">
        <title>Degradative Capacity of Two Strains of Rhodonia placenta: From Phenotype to Genotype.</title>
        <authorList>
            <person name="Kolle M."/>
            <person name="Horta M.A.C."/>
            <person name="Nowrousian M."/>
            <person name="Ohm R.A."/>
            <person name="Benz J.P."/>
            <person name="Pilgard A."/>
        </authorList>
    </citation>
    <scope>NUCLEOTIDE SEQUENCE</scope>
    <source>
        <strain evidence="1">FPRL280</strain>
    </source>
</reference>
<proteinExistence type="predicted"/>
<evidence type="ECO:0000313" key="2">
    <source>
        <dbReference type="Proteomes" id="UP000639403"/>
    </source>
</evidence>
<dbReference type="AlphaFoldDB" id="A0A8H7P2Q6"/>
<gene>
    <name evidence="1" type="ORF">IEO21_05002</name>
</gene>
<evidence type="ECO:0000313" key="1">
    <source>
        <dbReference type="EMBL" id="KAF9814639.1"/>
    </source>
</evidence>
<sequence>MTFSDYKSSRGVILNFTAGFYAYDIVALREISRRHVRATRLPLELAEMVIDMCNDRGTLLACALTCRAWLPRTRYNLLRIVDIHDRRQLTCFAQFLTKNKAFDALVAEICIHLPPDDPRMLSLFPALLARKVTKCTRLHILRASSGPPLQIHPSTGFFVLLPEFSHITKLILTSVVFSSLTELTSLVLYIRGLLDLRCTNVRWEQLPPPTESWGCRALAKGSGLLRIDLDMQPELLNQLSLRLVHLQLVSRVEVLHVTKIQPCLDDTINIGHLLQAPRSSLRELHIGVIDPPDFESIIATVQYVSDGTTDGPGRRLQEEWEIRSQSRNCYVNRQYSCELYRSGPY</sequence>
<reference evidence="1" key="1">
    <citation type="submission" date="2020-11" db="EMBL/GenBank/DDBJ databases">
        <authorList>
            <person name="Koelle M."/>
            <person name="Horta M.A.C."/>
            <person name="Nowrousian M."/>
            <person name="Ohm R.A."/>
            <person name="Benz P."/>
            <person name="Pilgard A."/>
        </authorList>
    </citation>
    <scope>NUCLEOTIDE SEQUENCE</scope>
    <source>
        <strain evidence="1">FPRL280</strain>
    </source>
</reference>
<accession>A0A8H7P2Q6</accession>
<name>A0A8H7P2Q6_9APHY</name>